<accession>H9FPS5</accession>
<dbReference type="Proteomes" id="UP000006718">
    <property type="component" value="Chromosome 7"/>
</dbReference>
<sequence>DQPDQHGETPCLLKIQKISQAWWCVPVIAATQEAEVGESLETGSQGCGELGSCHCTPAWATRAKLHLKKKKINFPQGVGAHGLVPVIPALWEARVGGSRGQEIKTSLNNMVKSRLYYKYKN</sequence>
<evidence type="ECO:0000313" key="3">
    <source>
        <dbReference type="VGNC" id="VGNC:70655"/>
    </source>
</evidence>
<reference evidence="2" key="1">
    <citation type="journal article" date="2007" name="Science">
        <title>Evolutionary and biomedical insights from the rhesus macaque genome.</title>
        <authorList>
            <person name="Gibbs R.A."/>
            <person name="Rogers J."/>
            <person name="Katze M.G."/>
            <person name="Bumgarner R."/>
            <person name="Weinstock G.M."/>
            <person name="Mardis E.R."/>
            <person name="Remington K.A."/>
            <person name="Strausberg R.L."/>
            <person name="Venter J.C."/>
            <person name="Wilson R.K."/>
            <person name="Batzer M.A."/>
            <person name="Bustamante C.D."/>
            <person name="Eichler E.E."/>
            <person name="Hahn M.W."/>
            <person name="Hardison R.C."/>
            <person name="Makova K.D."/>
            <person name="Miller W."/>
            <person name="Milosavljevic A."/>
            <person name="Palermo R.E."/>
            <person name="Siepel A."/>
            <person name="Sikela J.M."/>
            <person name="Attaway T."/>
            <person name="Bell S."/>
            <person name="Bernard K.E."/>
            <person name="Buhay C.J."/>
            <person name="Chandrabose M.N."/>
            <person name="Dao M."/>
            <person name="Davis C."/>
            <person name="Delehaunty K.D."/>
            <person name="Ding Y."/>
            <person name="Dinh H.H."/>
            <person name="Dugan-Rocha S."/>
            <person name="Fulton L.A."/>
            <person name="Gabisi R.A."/>
            <person name="Garner T.T."/>
            <person name="Godfrey J."/>
            <person name="Hawes A.C."/>
            <person name="Hernandez J."/>
            <person name="Hines S."/>
            <person name="Holder M."/>
            <person name="Hume J."/>
            <person name="Jhangiani S.N."/>
            <person name="Joshi V."/>
            <person name="Khan Z.M."/>
            <person name="Kirkness E.F."/>
            <person name="Cree A."/>
            <person name="Fowler R.G."/>
            <person name="Lee S."/>
            <person name="Lewis L.R."/>
            <person name="Li Z."/>
            <person name="Liu Y.-S."/>
            <person name="Moore S.M."/>
            <person name="Muzny D."/>
            <person name="Nazareth L.V."/>
            <person name="Ngo D.N."/>
            <person name="Okwuonu G.O."/>
            <person name="Pai G."/>
            <person name="Parker D."/>
            <person name="Paul H.A."/>
            <person name="Pfannkoch C."/>
            <person name="Pohl C.S."/>
            <person name="Rogers Y.-H.C."/>
            <person name="Ruiz S.J."/>
            <person name="Sabo A."/>
            <person name="Santibanez J."/>
            <person name="Schneider B.W."/>
            <person name="Smith S.M."/>
            <person name="Sodergren E."/>
            <person name="Svatek A.F."/>
            <person name="Utterback T.R."/>
            <person name="Vattathil S."/>
            <person name="Warren W."/>
            <person name="White C.S."/>
            <person name="Chinwalla A.T."/>
            <person name="Feng Y."/>
            <person name="Halpern A.L."/>
            <person name="Hillier L.W."/>
            <person name="Huang X."/>
            <person name="Minx P."/>
            <person name="Nelson J.O."/>
            <person name="Pepin K.H."/>
            <person name="Qin X."/>
            <person name="Sutton G.G."/>
            <person name="Venter E."/>
            <person name="Walenz B.P."/>
            <person name="Wallis J.W."/>
            <person name="Worley K.C."/>
            <person name="Yang S.-P."/>
            <person name="Jones S.M."/>
            <person name="Marra M.A."/>
            <person name="Rocchi M."/>
            <person name="Schein J.E."/>
            <person name="Baertsch R."/>
            <person name="Clarke L."/>
            <person name="Csuros M."/>
            <person name="Glasscock J."/>
            <person name="Harris R.A."/>
            <person name="Havlak P."/>
            <person name="Jackson A.R."/>
            <person name="Jiang H."/>
            <person name="Liu Y."/>
            <person name="Messina D.N."/>
            <person name="Shen Y."/>
            <person name="Song H.X.-Z."/>
            <person name="Wylie T."/>
            <person name="Zhang L."/>
            <person name="Birney E."/>
            <person name="Han K."/>
            <person name="Konkel M.K."/>
            <person name="Lee J."/>
            <person name="Smit A.F.A."/>
            <person name="Ullmer B."/>
            <person name="Wang H."/>
            <person name="Xing J."/>
            <person name="Burhans R."/>
            <person name="Cheng Z."/>
            <person name="Karro J.E."/>
            <person name="Ma J."/>
            <person name="Raney B."/>
            <person name="She X."/>
            <person name="Cox M.J."/>
            <person name="Demuth J.P."/>
            <person name="Dumas L.J."/>
            <person name="Han S.-G."/>
            <person name="Hopkins J."/>
            <person name="Karimpour-Fard A."/>
            <person name="Kim Y.H."/>
            <person name="Pollack J.R."/>
            <person name="Vinar T."/>
            <person name="Addo-Quaye C."/>
            <person name="Degenhardt J."/>
            <person name="Denby A."/>
            <person name="Hubisz M.J."/>
            <person name="Indap A."/>
            <person name="Kosiol C."/>
            <person name="Lahn B.T."/>
            <person name="Lawson H.A."/>
            <person name="Marklein A."/>
            <person name="Nielsen R."/>
            <person name="Vallender E.J."/>
            <person name="Clark A.G."/>
            <person name="Ferguson B."/>
            <person name="Hernandez R.D."/>
            <person name="Hirani K."/>
            <person name="Kehrer-Sawatzki H."/>
            <person name="Kolb J."/>
            <person name="Patil S."/>
            <person name="Pu L.-L."/>
            <person name="Ren Y."/>
            <person name="Smith D.G."/>
            <person name="Wheeler D.A."/>
            <person name="Schenck I."/>
            <person name="Ball E.V."/>
            <person name="Chen R."/>
            <person name="Cooper D.N."/>
            <person name="Giardine B."/>
            <person name="Hsu F."/>
            <person name="Kent W.J."/>
            <person name="Lesk A."/>
            <person name="Nelson D.L."/>
            <person name="O'brien W.E."/>
            <person name="Pruefer K."/>
            <person name="Stenson P.D."/>
            <person name="Wallace J.C."/>
            <person name="Ke H."/>
            <person name="Liu X.-M."/>
            <person name="Wang P."/>
            <person name="Xiang A.P."/>
            <person name="Yang F."/>
            <person name="Barber G.P."/>
            <person name="Haussler D."/>
            <person name="Karolchik D."/>
            <person name="Kern A.D."/>
            <person name="Kuhn R.M."/>
            <person name="Smith K.E."/>
            <person name="Zwieg A.S."/>
        </authorList>
    </citation>
    <scope>NUCLEOTIDE SEQUENCE [LARGE SCALE GENOMIC DNA]</scope>
    <source>
        <strain evidence="2">17573</strain>
    </source>
</reference>
<dbReference type="GO" id="GO:0005737">
    <property type="term" value="C:cytoplasm"/>
    <property type="evidence" value="ECO:0000318"/>
    <property type="project" value="GO_Central"/>
</dbReference>
<dbReference type="InParanoid" id="F7BVP1"/>
<dbReference type="AlphaFoldDB" id="F7BVP1"/>
<keyword evidence="2" id="KW-1185">Reference proteome</keyword>
<dbReference type="Ensembl" id="ENSMMUT00000022331.4">
    <property type="protein sequence ID" value="ENSMMUP00000020893.4"/>
    <property type="gene ID" value="ENSMMUG00000015890.4"/>
</dbReference>
<reference evidence="1" key="3">
    <citation type="submission" date="2025-08" db="UniProtKB">
        <authorList>
            <consortium name="Ensembl"/>
        </authorList>
    </citation>
    <scope>IDENTIFICATION</scope>
    <source>
        <strain evidence="1">17573</strain>
    </source>
</reference>
<dbReference type="GeneTree" id="ENSGT01150000287152"/>
<gene>
    <name evidence="1 3" type="primary">C7H15orf40</name>
</gene>
<accession>F7BVP1</accession>
<reference evidence="1" key="2">
    <citation type="submission" date="2019-01" db="EMBL/GenBank/DDBJ databases">
        <authorList>
            <person name="Graves T."/>
            <person name="Eichler E.E."/>
            <person name="Wilson R.K."/>
        </authorList>
    </citation>
    <scope>NUCLEOTIDE SEQUENCE [LARGE SCALE GENOMIC DNA]</scope>
    <source>
        <strain evidence="1">17573</strain>
    </source>
</reference>
<dbReference type="eggNOG" id="KOG3276">
    <property type="taxonomic scope" value="Eukaryota"/>
</dbReference>
<proteinExistence type="predicted"/>
<dbReference type="VGNC" id="VGNC:70655">
    <property type="gene designation" value="C7H15orf40"/>
</dbReference>
<name>F7BVP1_MACMU</name>
<dbReference type="VEuPathDB" id="HostDB:ENSMMUG00000015890"/>
<evidence type="ECO:0000313" key="1">
    <source>
        <dbReference type="Ensembl" id="ENSMMUP00000020893.4"/>
    </source>
</evidence>
<evidence type="ECO:0000313" key="2">
    <source>
        <dbReference type="Proteomes" id="UP000006718"/>
    </source>
</evidence>
<protein>
    <submittedName>
        <fullName evidence="1">Chromosome 7 C15orf40 homolog</fullName>
    </submittedName>
</protein>
<dbReference type="HOGENOM" id="CLU_130694_2_0_1"/>
<dbReference type="Bgee" id="ENSMMUG00000015890">
    <property type="expression patterns" value="Expressed in hindlimb stylopod muscle and 17 other cell types or tissues"/>
</dbReference>
<organism evidence="1 2">
    <name type="scientific">Macaca mulatta</name>
    <name type="common">Rhesus macaque</name>
    <dbReference type="NCBI Taxonomy" id="9544"/>
    <lineage>
        <taxon>Eukaryota</taxon>
        <taxon>Metazoa</taxon>
        <taxon>Chordata</taxon>
        <taxon>Craniata</taxon>
        <taxon>Vertebrata</taxon>
        <taxon>Euteleostomi</taxon>
        <taxon>Mammalia</taxon>
        <taxon>Eutheria</taxon>
        <taxon>Euarchontoglires</taxon>
        <taxon>Primates</taxon>
        <taxon>Haplorrhini</taxon>
        <taxon>Catarrhini</taxon>
        <taxon>Cercopithecidae</taxon>
        <taxon>Cercopithecinae</taxon>
        <taxon>Macaca</taxon>
    </lineage>
</organism>
<reference evidence="1" key="4">
    <citation type="submission" date="2025-09" db="UniProtKB">
        <authorList>
            <consortium name="Ensembl"/>
        </authorList>
    </citation>
    <scope>IDENTIFICATION</scope>
    <source>
        <strain evidence="1">17573</strain>
    </source>
</reference>